<evidence type="ECO:0000259" key="6">
    <source>
        <dbReference type="PROSITE" id="PS50808"/>
    </source>
</evidence>
<dbReference type="AlphaFoldDB" id="D3B6A8"/>
<dbReference type="Proteomes" id="UP000001396">
    <property type="component" value="Unassembled WGS sequence"/>
</dbReference>
<dbReference type="EMBL" id="ADBJ01000017">
    <property type="protein sequence ID" value="EFA82878.1"/>
    <property type="molecule type" value="Genomic_DNA"/>
</dbReference>
<gene>
    <name evidence="7" type="ORF">PPL_03656</name>
</gene>
<accession>D3B6A8</accession>
<protein>
    <recommendedName>
        <fullName evidence="6">BED-type domain-containing protein</fullName>
    </recommendedName>
</protein>
<dbReference type="GO" id="GO:0003677">
    <property type="term" value="F:DNA binding"/>
    <property type="evidence" value="ECO:0007669"/>
    <property type="project" value="InterPro"/>
</dbReference>
<organism evidence="7 8">
    <name type="scientific">Heterostelium pallidum (strain ATCC 26659 / Pp 5 / PN500)</name>
    <name type="common">Cellular slime mold</name>
    <name type="synonym">Polysphondylium pallidum</name>
    <dbReference type="NCBI Taxonomy" id="670386"/>
    <lineage>
        <taxon>Eukaryota</taxon>
        <taxon>Amoebozoa</taxon>
        <taxon>Evosea</taxon>
        <taxon>Eumycetozoa</taxon>
        <taxon>Dictyostelia</taxon>
        <taxon>Acytosteliales</taxon>
        <taxon>Acytosteliaceae</taxon>
        <taxon>Heterostelium</taxon>
    </lineage>
</organism>
<name>D3B6A8_HETP5</name>
<feature type="region of interest" description="Disordered" evidence="5">
    <location>
        <begin position="74"/>
        <end position="104"/>
    </location>
</feature>
<evidence type="ECO:0000313" key="7">
    <source>
        <dbReference type="EMBL" id="EFA82878.1"/>
    </source>
</evidence>
<dbReference type="GeneID" id="31359143"/>
<comment type="caution">
    <text evidence="7">The sequence shown here is derived from an EMBL/GenBank/DDBJ whole genome shotgun (WGS) entry which is preliminary data.</text>
</comment>
<keyword evidence="8" id="KW-1185">Reference proteome</keyword>
<feature type="compositionally biased region" description="Polar residues" evidence="5">
    <location>
        <begin position="83"/>
        <end position="102"/>
    </location>
</feature>
<dbReference type="GO" id="GO:0008270">
    <property type="term" value="F:zinc ion binding"/>
    <property type="evidence" value="ECO:0007669"/>
    <property type="project" value="UniProtKB-KW"/>
</dbReference>
<sequence>MWKKRDNADVDNIWDHFKIKSANRNGITTKVKCRLCEYTTEYCYLSATTIVLYNHLRFYHGKFKATHRLDKEDLPYNKKSSKNTRSQNAPQSTPQPASATQIQVAPTQATPTLTAPIQTDPMLASPIQTTPFQTAPIRAIPQLHVPRAVPHFIPVRQEVIANDNQRPISISIQMTFTTPGDYNVNVNGVGIDRLLRNNY</sequence>
<dbReference type="PROSITE" id="PS50808">
    <property type="entry name" value="ZF_BED"/>
    <property type="match status" value="1"/>
</dbReference>
<reference evidence="7 8" key="1">
    <citation type="journal article" date="2011" name="Genome Res.">
        <title>Phylogeny-wide analysis of social amoeba genomes highlights ancient origins for complex intercellular communication.</title>
        <authorList>
            <person name="Heidel A.J."/>
            <person name="Lawal H.M."/>
            <person name="Felder M."/>
            <person name="Schilde C."/>
            <person name="Helps N.R."/>
            <person name="Tunggal B."/>
            <person name="Rivero F."/>
            <person name="John U."/>
            <person name="Schleicher M."/>
            <person name="Eichinger L."/>
            <person name="Platzer M."/>
            <person name="Noegel A.A."/>
            <person name="Schaap P."/>
            <person name="Gloeckner G."/>
        </authorList>
    </citation>
    <scope>NUCLEOTIDE SEQUENCE [LARGE SCALE GENOMIC DNA]</scope>
    <source>
        <strain evidence="8">ATCC 26659 / Pp 5 / PN500</strain>
    </source>
</reference>
<evidence type="ECO:0000256" key="5">
    <source>
        <dbReference type="SAM" id="MobiDB-lite"/>
    </source>
</evidence>
<keyword evidence="3" id="KW-0862">Zinc</keyword>
<keyword evidence="1" id="KW-0479">Metal-binding</keyword>
<evidence type="ECO:0000256" key="2">
    <source>
        <dbReference type="ARBA" id="ARBA00022771"/>
    </source>
</evidence>
<dbReference type="InParanoid" id="D3B6A8"/>
<evidence type="ECO:0000256" key="4">
    <source>
        <dbReference type="PROSITE-ProRule" id="PRU00027"/>
    </source>
</evidence>
<feature type="domain" description="BED-type" evidence="6">
    <location>
        <begin position="8"/>
        <end position="74"/>
    </location>
</feature>
<evidence type="ECO:0000256" key="3">
    <source>
        <dbReference type="ARBA" id="ARBA00022833"/>
    </source>
</evidence>
<evidence type="ECO:0000256" key="1">
    <source>
        <dbReference type="ARBA" id="ARBA00022723"/>
    </source>
</evidence>
<evidence type="ECO:0000313" key="8">
    <source>
        <dbReference type="Proteomes" id="UP000001396"/>
    </source>
</evidence>
<proteinExistence type="predicted"/>
<dbReference type="RefSeq" id="XP_020434995.1">
    <property type="nucleotide sequence ID" value="XM_020574581.1"/>
</dbReference>
<dbReference type="InterPro" id="IPR003656">
    <property type="entry name" value="Znf_BED"/>
</dbReference>
<keyword evidence="2 4" id="KW-0863">Zinc-finger</keyword>